<keyword evidence="4" id="KW-0238">DNA-binding</keyword>
<evidence type="ECO:0000313" key="9">
    <source>
        <dbReference type="EMBL" id="MFG3194181.1"/>
    </source>
</evidence>
<dbReference type="InterPro" id="IPR027417">
    <property type="entry name" value="P-loop_NTPase"/>
</dbReference>
<gene>
    <name evidence="9" type="ORF">ACGFYS_35285</name>
</gene>
<feature type="domain" description="Bacterial transcriptional activator" evidence="8">
    <location>
        <begin position="126"/>
        <end position="271"/>
    </location>
</feature>
<dbReference type="InterPro" id="IPR001867">
    <property type="entry name" value="OmpR/PhoB-type_DNA-bd"/>
</dbReference>
<dbReference type="InterPro" id="IPR051677">
    <property type="entry name" value="AfsR-DnrI-RedD_regulator"/>
</dbReference>
<reference evidence="9 10" key="1">
    <citation type="submission" date="2024-10" db="EMBL/GenBank/DDBJ databases">
        <title>The Natural Products Discovery Center: Release of the First 8490 Sequenced Strains for Exploring Actinobacteria Biosynthetic Diversity.</title>
        <authorList>
            <person name="Kalkreuter E."/>
            <person name="Kautsar S.A."/>
            <person name="Yang D."/>
            <person name="Bader C.D."/>
            <person name="Teijaro C.N."/>
            <person name="Fluegel L."/>
            <person name="Davis C.M."/>
            <person name="Simpson J.R."/>
            <person name="Lauterbach L."/>
            <person name="Steele A.D."/>
            <person name="Gui C."/>
            <person name="Meng S."/>
            <person name="Li G."/>
            <person name="Viehrig K."/>
            <person name="Ye F."/>
            <person name="Su P."/>
            <person name="Kiefer A.F."/>
            <person name="Nichols A."/>
            <person name="Cepeda A.J."/>
            <person name="Yan W."/>
            <person name="Fan B."/>
            <person name="Jiang Y."/>
            <person name="Adhikari A."/>
            <person name="Zheng C.-J."/>
            <person name="Schuster L."/>
            <person name="Cowan T.M."/>
            <person name="Smanski M.J."/>
            <person name="Chevrette M.G."/>
            <person name="De Carvalho L.P.S."/>
            <person name="Shen B."/>
        </authorList>
    </citation>
    <scope>NUCLEOTIDE SEQUENCE [LARGE SCALE GENOMIC DNA]</scope>
    <source>
        <strain evidence="9 10">NPDC048229</strain>
    </source>
</reference>
<dbReference type="Gene3D" id="3.30.70.1230">
    <property type="entry name" value="Nucleotide cyclase"/>
    <property type="match status" value="1"/>
</dbReference>
<dbReference type="InterPro" id="IPR005158">
    <property type="entry name" value="BTAD"/>
</dbReference>
<protein>
    <submittedName>
        <fullName evidence="9">BTAD domain-containing putative transcriptional regulator</fullName>
    </submittedName>
</protein>
<evidence type="ECO:0000256" key="3">
    <source>
        <dbReference type="ARBA" id="ARBA00023015"/>
    </source>
</evidence>
<feature type="region of interest" description="Disordered" evidence="6">
    <location>
        <begin position="283"/>
        <end position="336"/>
    </location>
</feature>
<dbReference type="Pfam" id="PF13191">
    <property type="entry name" value="AAA_16"/>
    <property type="match status" value="1"/>
</dbReference>
<organism evidence="9 10">
    <name type="scientific">Streptomyces omiyaensis</name>
    <dbReference type="NCBI Taxonomy" id="68247"/>
    <lineage>
        <taxon>Bacteria</taxon>
        <taxon>Bacillati</taxon>
        <taxon>Actinomycetota</taxon>
        <taxon>Actinomycetes</taxon>
        <taxon>Kitasatosporales</taxon>
        <taxon>Streptomycetaceae</taxon>
        <taxon>Streptomyces</taxon>
    </lineage>
</organism>
<comment type="caution">
    <text evidence="9">The sequence shown here is derived from an EMBL/GenBank/DDBJ whole genome shotgun (WGS) entry which is preliminary data.</text>
</comment>
<dbReference type="InterPro" id="IPR036388">
    <property type="entry name" value="WH-like_DNA-bd_sf"/>
</dbReference>
<evidence type="ECO:0000313" key="10">
    <source>
        <dbReference type="Proteomes" id="UP001604282"/>
    </source>
</evidence>
<dbReference type="Gene3D" id="1.10.10.10">
    <property type="entry name" value="Winged helix-like DNA-binding domain superfamily/Winged helix DNA-binding domain"/>
    <property type="match status" value="1"/>
</dbReference>
<dbReference type="SUPFAM" id="SSF52540">
    <property type="entry name" value="P-loop containing nucleoside triphosphate hydrolases"/>
    <property type="match status" value="1"/>
</dbReference>
<dbReference type="Proteomes" id="UP001604282">
    <property type="component" value="Unassembled WGS sequence"/>
</dbReference>
<accession>A0ABW7C3V1</accession>
<feature type="domain" description="OmpR/PhoB-type" evidence="7">
    <location>
        <begin position="15"/>
        <end position="119"/>
    </location>
</feature>
<evidence type="ECO:0000256" key="5">
    <source>
        <dbReference type="ARBA" id="ARBA00023163"/>
    </source>
</evidence>
<dbReference type="InterPro" id="IPR029787">
    <property type="entry name" value="Nucleotide_cyclase"/>
</dbReference>
<dbReference type="PANTHER" id="PTHR35807:SF1">
    <property type="entry name" value="TRANSCRIPTIONAL REGULATOR REDD"/>
    <property type="match status" value="1"/>
</dbReference>
<dbReference type="SUPFAM" id="SSF46894">
    <property type="entry name" value="C-terminal effector domain of the bipartite response regulators"/>
    <property type="match status" value="1"/>
</dbReference>
<dbReference type="SMART" id="SM00862">
    <property type="entry name" value="Trans_reg_C"/>
    <property type="match status" value="1"/>
</dbReference>
<evidence type="ECO:0000256" key="1">
    <source>
        <dbReference type="ARBA" id="ARBA00005820"/>
    </source>
</evidence>
<feature type="compositionally biased region" description="Low complexity" evidence="6">
    <location>
        <begin position="312"/>
        <end position="327"/>
    </location>
</feature>
<dbReference type="SUPFAM" id="SSF55073">
    <property type="entry name" value="Nucleotide cyclase"/>
    <property type="match status" value="1"/>
</dbReference>
<keyword evidence="5" id="KW-0804">Transcription</keyword>
<dbReference type="CDD" id="cd15831">
    <property type="entry name" value="BTAD"/>
    <property type="match status" value="1"/>
</dbReference>
<comment type="similarity">
    <text evidence="1">Belongs to the AfsR/DnrI/RedD regulatory family.</text>
</comment>
<feature type="region of interest" description="Disordered" evidence="6">
    <location>
        <begin position="81"/>
        <end position="105"/>
    </location>
</feature>
<evidence type="ECO:0000256" key="6">
    <source>
        <dbReference type="SAM" id="MobiDB-lite"/>
    </source>
</evidence>
<dbReference type="SMART" id="SM01043">
    <property type="entry name" value="BTAD"/>
    <property type="match status" value="1"/>
</dbReference>
<name>A0ABW7C3V1_9ACTN</name>
<dbReference type="InterPro" id="IPR011990">
    <property type="entry name" value="TPR-like_helical_dom_sf"/>
</dbReference>
<sequence>MKFRLLGPLEAISEAGPVVLGGTKQRATLGYLLLHANRVVATSELVQALWDLEDVPASARKILHNAVWGLRTVLAEGAGGPAGANGPAGGPAGTTTGGPGGPAGGGLPELVTKAPGYVLRVDPDDVDLLVYRRRVSEGRAALAASAPETAARQLREGLDLWGGPLLADLAESGIAWPELDAARRDRLDVLEDLFDAELECGRHYSLLGELTMMAEAEPLRERACGQLMLALYRCGRQADALNVYERVRSALVENLGLEPGHELRTLQHAILTHDAALAWVSPAPSRTRATPAGQSEQGGRAGQAEHADRTEPVAPGTPAARAAAPGSPAGPSPSPAAVPALPAVPAVPRQGRAAVTERIPVSALLVGLRLGSLDDVAPGEIDTALHTVEDVISRFGGTVVAAIGSVTLALFGVDGHRDDDPERAVRAALALRERFSTSRQPAFRAAVTTGRALIRLSPEGDGGRPSAVGSLLDDGRAMLARVPDGEVWMGGATRLATGASVAAKSADDCSDDWQVLGLVGAGAGLRTDREHELGVLNGLLDWARHSSVPHLVTVLGAPGVGKTHLLTEFERSIALQPRSTARVLTARAPGRGGLSVPGTILARYCGVLPRDSAEDARGKLAAAVWRLRLAKARRAHLYRLLLPLLVGGASPAGAPGGDDVLDAWTECLTAAAVLEPVVIVVDDAHWADDAVLDRLESLPDGAGTAPLLTVATARPELLDRRPGWGGGKHRSSTLTLLPPRTGPAAESRPRTGIAV</sequence>
<dbReference type="InterPro" id="IPR041664">
    <property type="entry name" value="AAA_16"/>
</dbReference>
<dbReference type="RefSeq" id="WP_392018038.1">
    <property type="nucleotide sequence ID" value="NZ_JBIBSS010000069.1"/>
</dbReference>
<evidence type="ECO:0000259" key="7">
    <source>
        <dbReference type="SMART" id="SM00862"/>
    </source>
</evidence>
<dbReference type="InterPro" id="IPR016032">
    <property type="entry name" value="Sig_transdc_resp-reg_C-effctor"/>
</dbReference>
<dbReference type="PANTHER" id="PTHR35807">
    <property type="entry name" value="TRANSCRIPTIONAL REGULATOR REDD-RELATED"/>
    <property type="match status" value="1"/>
</dbReference>
<feature type="region of interest" description="Disordered" evidence="6">
    <location>
        <begin position="720"/>
        <end position="755"/>
    </location>
</feature>
<dbReference type="EMBL" id="JBICZW010000042">
    <property type="protein sequence ID" value="MFG3194181.1"/>
    <property type="molecule type" value="Genomic_DNA"/>
</dbReference>
<evidence type="ECO:0000259" key="8">
    <source>
        <dbReference type="SMART" id="SM01043"/>
    </source>
</evidence>
<evidence type="ECO:0000256" key="2">
    <source>
        <dbReference type="ARBA" id="ARBA00023012"/>
    </source>
</evidence>
<dbReference type="Pfam" id="PF03704">
    <property type="entry name" value="BTAD"/>
    <property type="match status" value="1"/>
</dbReference>
<keyword evidence="2" id="KW-0902">Two-component regulatory system</keyword>
<keyword evidence="10" id="KW-1185">Reference proteome</keyword>
<evidence type="ECO:0000256" key="4">
    <source>
        <dbReference type="ARBA" id="ARBA00023125"/>
    </source>
</evidence>
<keyword evidence="3" id="KW-0805">Transcription regulation</keyword>
<dbReference type="Gene3D" id="1.25.40.10">
    <property type="entry name" value="Tetratricopeptide repeat domain"/>
    <property type="match status" value="1"/>
</dbReference>
<dbReference type="SUPFAM" id="SSF48452">
    <property type="entry name" value="TPR-like"/>
    <property type="match status" value="1"/>
</dbReference>
<proteinExistence type="inferred from homology"/>